<dbReference type="PANTHER" id="PTHR43861">
    <property type="entry name" value="TRANS-ACONITATE 2-METHYLTRANSFERASE-RELATED"/>
    <property type="match status" value="1"/>
</dbReference>
<name>A0A198A5R9_9BACL</name>
<keyword evidence="2" id="KW-0808">Transferase</keyword>
<proteinExistence type="predicted"/>
<dbReference type="Pfam" id="PF08242">
    <property type="entry name" value="Methyltransf_12"/>
    <property type="match status" value="1"/>
</dbReference>
<protein>
    <submittedName>
        <fullName evidence="2">Methylase</fullName>
    </submittedName>
</protein>
<dbReference type="AlphaFoldDB" id="A0A198A5R9"/>
<dbReference type="OrthoDB" id="213472at2"/>
<gene>
    <name evidence="2" type="ORF">A8708_20530</name>
</gene>
<feature type="domain" description="Methyltransferase type 12" evidence="1">
    <location>
        <begin position="49"/>
        <end position="148"/>
    </location>
</feature>
<comment type="caution">
    <text evidence="2">The sequence shown here is derived from an EMBL/GenBank/DDBJ whole genome shotgun (WGS) entry which is preliminary data.</text>
</comment>
<evidence type="ECO:0000313" key="2">
    <source>
        <dbReference type="EMBL" id="OAS16401.1"/>
    </source>
</evidence>
<accession>A0A198A5R9</accession>
<organism evidence="2 3">
    <name type="scientific">Paenibacillus oryzisoli</name>
    <dbReference type="NCBI Taxonomy" id="1850517"/>
    <lineage>
        <taxon>Bacteria</taxon>
        <taxon>Bacillati</taxon>
        <taxon>Bacillota</taxon>
        <taxon>Bacilli</taxon>
        <taxon>Bacillales</taxon>
        <taxon>Paenibacillaceae</taxon>
        <taxon>Paenibacillus</taxon>
    </lineage>
</organism>
<dbReference type="PANTHER" id="PTHR43861:SF1">
    <property type="entry name" value="TRANS-ACONITATE 2-METHYLTRANSFERASE"/>
    <property type="match status" value="1"/>
</dbReference>
<reference evidence="2 3" key="1">
    <citation type="submission" date="2016-05" db="EMBL/GenBank/DDBJ databases">
        <title>Paenibacillus sp. 1ZS3-15 nov., isolated from the rhizosphere soil.</title>
        <authorList>
            <person name="Zhang X.X."/>
            <person name="Zhang J."/>
        </authorList>
    </citation>
    <scope>NUCLEOTIDE SEQUENCE [LARGE SCALE GENOMIC DNA]</scope>
    <source>
        <strain evidence="2 3">1ZS3-15</strain>
    </source>
</reference>
<keyword evidence="3" id="KW-1185">Reference proteome</keyword>
<evidence type="ECO:0000313" key="3">
    <source>
        <dbReference type="Proteomes" id="UP000078454"/>
    </source>
</evidence>
<evidence type="ECO:0000259" key="1">
    <source>
        <dbReference type="Pfam" id="PF08242"/>
    </source>
</evidence>
<dbReference type="STRING" id="1850517.A8708_20530"/>
<dbReference type="GO" id="GO:0032259">
    <property type="term" value="P:methylation"/>
    <property type="evidence" value="ECO:0007669"/>
    <property type="project" value="UniProtKB-KW"/>
</dbReference>
<dbReference type="Proteomes" id="UP000078454">
    <property type="component" value="Unassembled WGS sequence"/>
</dbReference>
<dbReference type="GO" id="GO:0008168">
    <property type="term" value="F:methyltransferase activity"/>
    <property type="evidence" value="ECO:0007669"/>
    <property type="project" value="UniProtKB-KW"/>
</dbReference>
<dbReference type="InterPro" id="IPR029063">
    <property type="entry name" value="SAM-dependent_MTases_sf"/>
</dbReference>
<dbReference type="SUPFAM" id="SSF53335">
    <property type="entry name" value="S-adenosyl-L-methionine-dependent methyltransferases"/>
    <property type="match status" value="1"/>
</dbReference>
<sequence length="239" mass="26481">MNDNLTHNSEMAHHYETNARISIPSYDALFGMVQSYFRAELNGEVGSVLVIGAGGGNELTAWGPTNPAWTFTGVDISEDMLKIAKFKTNQLGLSSRVNLIHGTIHDVPEVDAVFDVASCILVLHFIDKVQEKRELLKGIHSRLKPGAPFVLVTAYGDRDGSELKDRLHVWRSFWLDAGKSPTTVNEMVKTGIMKISFMPEEQIEELLQDSGFTHITKFFVTGLFGGWMCHAGSHSVDSE</sequence>
<dbReference type="EMBL" id="LYPB01000076">
    <property type="protein sequence ID" value="OAS16401.1"/>
    <property type="molecule type" value="Genomic_DNA"/>
</dbReference>
<dbReference type="CDD" id="cd02440">
    <property type="entry name" value="AdoMet_MTases"/>
    <property type="match status" value="1"/>
</dbReference>
<dbReference type="RefSeq" id="WP_068667435.1">
    <property type="nucleotide sequence ID" value="NZ_LYPB01000076.1"/>
</dbReference>
<keyword evidence="2" id="KW-0489">Methyltransferase</keyword>
<dbReference type="Gene3D" id="3.40.50.150">
    <property type="entry name" value="Vaccinia Virus protein VP39"/>
    <property type="match status" value="1"/>
</dbReference>
<dbReference type="InterPro" id="IPR013217">
    <property type="entry name" value="Methyltransf_12"/>
</dbReference>